<sequence>MSLRAEFCLLRQRPGEPVDAFAIRVQEAGERIRMTKLKIVDRNQLSGGTDGPAVERADDYGRSTENCAESGGNRGSIPQHGL</sequence>
<evidence type="ECO:0000313" key="3">
    <source>
        <dbReference type="Proteomes" id="UP000054783"/>
    </source>
</evidence>
<protein>
    <submittedName>
        <fullName evidence="2">Uncharacterized protein</fullName>
    </submittedName>
</protein>
<gene>
    <name evidence="2" type="ORF">T12_12831</name>
</gene>
<reference evidence="2 3" key="1">
    <citation type="submission" date="2015-01" db="EMBL/GenBank/DDBJ databases">
        <title>Evolution of Trichinella species and genotypes.</title>
        <authorList>
            <person name="Korhonen P.K."/>
            <person name="Edoardo P."/>
            <person name="Giuseppe L.R."/>
            <person name="Gasser R.B."/>
        </authorList>
    </citation>
    <scope>NUCLEOTIDE SEQUENCE [LARGE SCALE GENOMIC DNA]</scope>
    <source>
        <strain evidence="2">ISS2496</strain>
    </source>
</reference>
<organism evidence="2 3">
    <name type="scientific">Trichinella patagoniensis</name>
    <dbReference type="NCBI Taxonomy" id="990121"/>
    <lineage>
        <taxon>Eukaryota</taxon>
        <taxon>Metazoa</taxon>
        <taxon>Ecdysozoa</taxon>
        <taxon>Nematoda</taxon>
        <taxon>Enoplea</taxon>
        <taxon>Dorylaimia</taxon>
        <taxon>Trichinellida</taxon>
        <taxon>Trichinellidae</taxon>
        <taxon>Trichinella</taxon>
    </lineage>
</organism>
<evidence type="ECO:0000256" key="1">
    <source>
        <dbReference type="SAM" id="MobiDB-lite"/>
    </source>
</evidence>
<comment type="caution">
    <text evidence="2">The sequence shown here is derived from an EMBL/GenBank/DDBJ whole genome shotgun (WGS) entry which is preliminary data.</text>
</comment>
<feature type="region of interest" description="Disordered" evidence="1">
    <location>
        <begin position="43"/>
        <end position="82"/>
    </location>
</feature>
<dbReference type="OrthoDB" id="5940335at2759"/>
<proteinExistence type="predicted"/>
<dbReference type="Proteomes" id="UP000054783">
    <property type="component" value="Unassembled WGS sequence"/>
</dbReference>
<keyword evidence="3" id="KW-1185">Reference proteome</keyword>
<evidence type="ECO:0000313" key="2">
    <source>
        <dbReference type="EMBL" id="KRX90049.1"/>
    </source>
</evidence>
<accession>A0A0V0XPY2</accession>
<dbReference type="AlphaFoldDB" id="A0A0V0XPY2"/>
<dbReference type="EMBL" id="JYDQ01004706">
    <property type="protein sequence ID" value="KRX90049.1"/>
    <property type="molecule type" value="Genomic_DNA"/>
</dbReference>
<name>A0A0V0XPY2_9BILA</name>
<feature type="compositionally biased region" description="Basic and acidic residues" evidence="1">
    <location>
        <begin position="53"/>
        <end position="62"/>
    </location>
</feature>